<accession>A0A0F9AN34</accession>
<name>A0A0F9AN34_9ZZZZ</name>
<sequence length="214" mass="23901">AEITPSPTADEERYIELRYEYTVPLGCEEVEVRLQGVEAAADTYWDDVILLGANRKQLPLPAWIEVPEDIVHVGSFPSGSGGPDSYTFKMEETDWREWPYWKPSRRDPRAATPFHLFLDPAPMERMYVVAWRRFPALTGDADSTVADETAVLAGARVYLRQQLAEGAVLNPDPTVLAGLLATQAADEAAWHKATARTGSAPVTRIRGLRKYSKR</sequence>
<organism evidence="1">
    <name type="scientific">marine sediment metagenome</name>
    <dbReference type="NCBI Taxonomy" id="412755"/>
    <lineage>
        <taxon>unclassified sequences</taxon>
        <taxon>metagenomes</taxon>
        <taxon>ecological metagenomes</taxon>
    </lineage>
</organism>
<evidence type="ECO:0000313" key="1">
    <source>
        <dbReference type="EMBL" id="KKK99690.1"/>
    </source>
</evidence>
<dbReference type="EMBL" id="LAZR01045095">
    <property type="protein sequence ID" value="KKK99690.1"/>
    <property type="molecule type" value="Genomic_DNA"/>
</dbReference>
<protein>
    <submittedName>
        <fullName evidence="1">Uncharacterized protein</fullName>
    </submittedName>
</protein>
<reference evidence="1" key="1">
    <citation type="journal article" date="2015" name="Nature">
        <title>Complex archaea that bridge the gap between prokaryotes and eukaryotes.</title>
        <authorList>
            <person name="Spang A."/>
            <person name="Saw J.H."/>
            <person name="Jorgensen S.L."/>
            <person name="Zaremba-Niedzwiedzka K."/>
            <person name="Martijn J."/>
            <person name="Lind A.E."/>
            <person name="van Eijk R."/>
            <person name="Schleper C."/>
            <person name="Guy L."/>
            <person name="Ettema T.J."/>
        </authorList>
    </citation>
    <scope>NUCLEOTIDE SEQUENCE</scope>
</reference>
<dbReference type="AlphaFoldDB" id="A0A0F9AN34"/>
<feature type="non-terminal residue" evidence="1">
    <location>
        <position position="1"/>
    </location>
</feature>
<gene>
    <name evidence="1" type="ORF">LCGC14_2630200</name>
</gene>
<comment type="caution">
    <text evidence="1">The sequence shown here is derived from an EMBL/GenBank/DDBJ whole genome shotgun (WGS) entry which is preliminary data.</text>
</comment>
<proteinExistence type="predicted"/>